<dbReference type="Gene3D" id="3.50.50.100">
    <property type="match status" value="1"/>
</dbReference>
<keyword evidence="3" id="KW-0285">Flavoprotein</keyword>
<dbReference type="PRINTS" id="PR00368">
    <property type="entry name" value="FADPNR"/>
</dbReference>
<dbReference type="GO" id="GO:0003955">
    <property type="term" value="F:NAD(P)H dehydrogenase (quinone) activity"/>
    <property type="evidence" value="ECO:0007669"/>
    <property type="project" value="TreeGrafter"/>
</dbReference>
<dbReference type="Proteomes" id="UP000717364">
    <property type="component" value="Unassembled WGS sequence"/>
</dbReference>
<dbReference type="PANTHER" id="PTHR42913:SF3">
    <property type="entry name" value="64 KDA MITOCHONDRIAL NADH DEHYDROGENASE (EUROFUNG)"/>
    <property type="match status" value="1"/>
</dbReference>
<dbReference type="SUPFAM" id="SSF51905">
    <property type="entry name" value="FAD/NAD(P)-binding domain"/>
    <property type="match status" value="1"/>
</dbReference>
<reference evidence="7" key="1">
    <citation type="submission" date="2020-11" db="EMBL/GenBank/DDBJ databases">
        <authorList>
            <person name="Konstantinou D."/>
            <person name="Gkelis S."/>
            <person name="Popin R."/>
            <person name="Fewer D."/>
            <person name="Sivonen K."/>
        </authorList>
    </citation>
    <scope>NUCLEOTIDE SEQUENCE</scope>
    <source>
        <strain evidence="7">TAU-MAC 1115</strain>
    </source>
</reference>
<dbReference type="InterPro" id="IPR036188">
    <property type="entry name" value="FAD/NAD-bd_sf"/>
</dbReference>
<dbReference type="Pfam" id="PF07992">
    <property type="entry name" value="Pyr_redox_2"/>
    <property type="match status" value="1"/>
</dbReference>
<evidence type="ECO:0000313" key="8">
    <source>
        <dbReference type="Proteomes" id="UP000717364"/>
    </source>
</evidence>
<comment type="similarity">
    <text evidence="2">Belongs to the NADH dehydrogenase family.</text>
</comment>
<evidence type="ECO:0000259" key="6">
    <source>
        <dbReference type="Pfam" id="PF07992"/>
    </source>
</evidence>
<keyword evidence="5" id="KW-0560">Oxidoreductase</keyword>
<comment type="cofactor">
    <cofactor evidence="1">
        <name>FAD</name>
        <dbReference type="ChEBI" id="CHEBI:57692"/>
    </cofactor>
</comment>
<evidence type="ECO:0000256" key="4">
    <source>
        <dbReference type="ARBA" id="ARBA00022827"/>
    </source>
</evidence>
<sequence length="117" mass="12938">MGKQVVILGAGFAGLTVAQKLANTDFQVLLIDRQNHHVFQPLLHQVATAELEPSQVAYPIRWAIRHAANIRFVLADVMQIERSQRYVKTTAGRFDYDFLVVATGSKPKLAKIPGAAL</sequence>
<feature type="domain" description="FAD/NAD(P)-binding" evidence="6">
    <location>
        <begin position="3"/>
        <end position="115"/>
    </location>
</feature>
<name>A0A947GIV0_9CYAN</name>
<reference evidence="7" key="2">
    <citation type="journal article" date="2021" name="Mar. Drugs">
        <title>Genome Reduction and Secondary Metabolism of the Marine Sponge-Associated Cyanobacterium Leptothoe.</title>
        <authorList>
            <person name="Konstantinou D."/>
            <person name="Popin R.V."/>
            <person name="Fewer D.P."/>
            <person name="Sivonen K."/>
            <person name="Gkelis S."/>
        </authorList>
    </citation>
    <scope>NUCLEOTIDE SEQUENCE</scope>
    <source>
        <strain evidence="7">TAU-MAC 1115</strain>
    </source>
</reference>
<dbReference type="InterPro" id="IPR051169">
    <property type="entry name" value="NADH-Q_oxidoreductase"/>
</dbReference>
<organism evidence="7 8">
    <name type="scientific">Leptothoe spongobia TAU-MAC 1115</name>
    <dbReference type="NCBI Taxonomy" id="1967444"/>
    <lineage>
        <taxon>Bacteria</taxon>
        <taxon>Bacillati</taxon>
        <taxon>Cyanobacteriota</taxon>
        <taxon>Cyanophyceae</taxon>
        <taxon>Nodosilineales</taxon>
        <taxon>Cymatolegaceae</taxon>
        <taxon>Leptothoe</taxon>
        <taxon>Leptothoe spongobia</taxon>
    </lineage>
</organism>
<protein>
    <submittedName>
        <fullName evidence="7">FAD-dependent oxidoreductase</fullName>
    </submittedName>
</protein>
<dbReference type="AlphaFoldDB" id="A0A947GIV0"/>
<evidence type="ECO:0000256" key="5">
    <source>
        <dbReference type="ARBA" id="ARBA00023002"/>
    </source>
</evidence>
<evidence type="ECO:0000256" key="2">
    <source>
        <dbReference type="ARBA" id="ARBA00005272"/>
    </source>
</evidence>
<dbReference type="PANTHER" id="PTHR42913">
    <property type="entry name" value="APOPTOSIS-INDUCING FACTOR 1"/>
    <property type="match status" value="1"/>
</dbReference>
<keyword evidence="4" id="KW-0274">FAD</keyword>
<gene>
    <name evidence="7" type="ORF">IXB50_13935</name>
</gene>
<dbReference type="GO" id="GO:0019646">
    <property type="term" value="P:aerobic electron transport chain"/>
    <property type="evidence" value="ECO:0007669"/>
    <property type="project" value="TreeGrafter"/>
</dbReference>
<dbReference type="RefSeq" id="WP_215609593.1">
    <property type="nucleotide sequence ID" value="NZ_JADOES010000028.1"/>
</dbReference>
<keyword evidence="8" id="KW-1185">Reference proteome</keyword>
<evidence type="ECO:0000313" key="7">
    <source>
        <dbReference type="EMBL" id="MBT9316525.1"/>
    </source>
</evidence>
<proteinExistence type="inferred from homology"/>
<evidence type="ECO:0000256" key="3">
    <source>
        <dbReference type="ARBA" id="ARBA00022630"/>
    </source>
</evidence>
<evidence type="ECO:0000256" key="1">
    <source>
        <dbReference type="ARBA" id="ARBA00001974"/>
    </source>
</evidence>
<dbReference type="InterPro" id="IPR023753">
    <property type="entry name" value="FAD/NAD-binding_dom"/>
</dbReference>
<comment type="caution">
    <text evidence="7">The sequence shown here is derived from an EMBL/GenBank/DDBJ whole genome shotgun (WGS) entry which is preliminary data.</text>
</comment>
<dbReference type="EMBL" id="JADOES010000028">
    <property type="protein sequence ID" value="MBT9316525.1"/>
    <property type="molecule type" value="Genomic_DNA"/>
</dbReference>
<accession>A0A947GIV0</accession>